<dbReference type="EMBL" id="MLAK01001310">
    <property type="protein sequence ID" value="OHS94546.1"/>
    <property type="molecule type" value="Genomic_DNA"/>
</dbReference>
<feature type="domain" description="Protein kinase" evidence="2">
    <location>
        <begin position="54"/>
        <end position="400"/>
    </location>
</feature>
<evidence type="ECO:0000256" key="1">
    <source>
        <dbReference type="SAM" id="MobiDB-lite"/>
    </source>
</evidence>
<protein>
    <recommendedName>
        <fullName evidence="2">Protein kinase domain-containing protein</fullName>
    </recommendedName>
</protein>
<dbReference type="InterPro" id="IPR011009">
    <property type="entry name" value="Kinase-like_dom_sf"/>
</dbReference>
<reference evidence="3" key="1">
    <citation type="submission" date="2016-10" db="EMBL/GenBank/DDBJ databases">
        <authorList>
            <person name="Benchimol M."/>
            <person name="Almeida L.G."/>
            <person name="Vasconcelos A.T."/>
            <person name="Perreira-Neves A."/>
            <person name="Rosa I.A."/>
            <person name="Tasca T."/>
            <person name="Bogo M.R."/>
            <person name="de Souza W."/>
        </authorList>
    </citation>
    <scope>NUCLEOTIDE SEQUENCE [LARGE SCALE GENOMIC DNA]</scope>
    <source>
        <strain evidence="3">K</strain>
    </source>
</reference>
<gene>
    <name evidence="3" type="ORF">TRFO_39271</name>
</gene>
<dbReference type="VEuPathDB" id="TrichDB:TRFO_39271"/>
<dbReference type="InterPro" id="IPR000719">
    <property type="entry name" value="Prot_kinase_dom"/>
</dbReference>
<dbReference type="GeneID" id="94847249"/>
<evidence type="ECO:0000313" key="4">
    <source>
        <dbReference type="Proteomes" id="UP000179807"/>
    </source>
</evidence>
<dbReference type="PROSITE" id="PS00108">
    <property type="entry name" value="PROTEIN_KINASE_ST"/>
    <property type="match status" value="1"/>
</dbReference>
<dbReference type="PANTHER" id="PTHR24362">
    <property type="entry name" value="SERINE/THREONINE-PROTEIN KINASE NEK"/>
    <property type="match status" value="1"/>
</dbReference>
<sequence>MKYLKISLQNFNRILQSLRKSDSKILSHSKNYEKTNKQTMVDLVNSLPFSIDSYDFISYIGRGSYSYAFEVRSHKYERTTFCGKATPLFSTADCNGYPYNPQQNDENGNNQNMEDENHSNYNLNNETGGYPPEMYSGLIDENGNVTDMELYALTLLDHPNIIRVYDYFASNCYLFLILEYCNGGTLQDKINNCESYKKGEAPDPQVVFKIVESITSALKICHNSNIAHRDIKPENIFFDEYNRPKLADFGLSSLIGNDSMVNEACGSIGYLAPEIFANSSCPPESQRKCENNQKNASINIDFLKNSTYDPYKADIWSLGVTFYVMLTGHLPFTSQSSGPANKASLKNPLRVTNSLLPSKPLKLSFPPNVDPRLAKMITSMLIFDPECRPSISQICQCEYIKKTNIIPPLLHSQSIVQIGLNRKNKKISNSNSSLLFSMLQRRKLVKTSDMRSPSPINGFVPISNPVIRNSSNTVITTGSRRKGSFTKINQSKSQPIKPVFNV</sequence>
<feature type="compositionally biased region" description="Polar residues" evidence="1">
    <location>
        <begin position="100"/>
        <end position="112"/>
    </location>
</feature>
<dbReference type="PROSITE" id="PS50011">
    <property type="entry name" value="PROTEIN_KINASE_DOM"/>
    <property type="match status" value="1"/>
</dbReference>
<dbReference type="InterPro" id="IPR008271">
    <property type="entry name" value="Ser/Thr_kinase_AS"/>
</dbReference>
<dbReference type="OrthoDB" id="248923at2759"/>
<dbReference type="Pfam" id="PF00069">
    <property type="entry name" value="Pkinase"/>
    <property type="match status" value="2"/>
</dbReference>
<evidence type="ECO:0000259" key="2">
    <source>
        <dbReference type="PROSITE" id="PS50011"/>
    </source>
</evidence>
<dbReference type="SMART" id="SM00220">
    <property type="entry name" value="S_TKc"/>
    <property type="match status" value="1"/>
</dbReference>
<keyword evidence="4" id="KW-1185">Reference proteome</keyword>
<dbReference type="AlphaFoldDB" id="A0A1J4J5N4"/>
<feature type="region of interest" description="Disordered" evidence="1">
    <location>
        <begin position="100"/>
        <end position="126"/>
    </location>
</feature>
<comment type="caution">
    <text evidence="3">The sequence shown here is derived from an EMBL/GenBank/DDBJ whole genome shotgun (WGS) entry which is preliminary data.</text>
</comment>
<organism evidence="3 4">
    <name type="scientific">Tritrichomonas foetus</name>
    <dbReference type="NCBI Taxonomy" id="1144522"/>
    <lineage>
        <taxon>Eukaryota</taxon>
        <taxon>Metamonada</taxon>
        <taxon>Parabasalia</taxon>
        <taxon>Tritrichomonadida</taxon>
        <taxon>Tritrichomonadidae</taxon>
        <taxon>Tritrichomonas</taxon>
    </lineage>
</organism>
<dbReference type="RefSeq" id="XP_068347683.1">
    <property type="nucleotide sequence ID" value="XM_068512545.1"/>
</dbReference>
<proteinExistence type="predicted"/>
<dbReference type="PANTHER" id="PTHR24362:SF309">
    <property type="entry name" value="PROTEIN KINASE DOMAIN-CONTAINING PROTEIN"/>
    <property type="match status" value="1"/>
</dbReference>
<dbReference type="Gene3D" id="1.10.510.10">
    <property type="entry name" value="Transferase(Phosphotransferase) domain 1"/>
    <property type="match status" value="1"/>
</dbReference>
<dbReference type="GO" id="GO:0004672">
    <property type="term" value="F:protein kinase activity"/>
    <property type="evidence" value="ECO:0007669"/>
    <property type="project" value="InterPro"/>
</dbReference>
<name>A0A1J4J5N4_9EUKA</name>
<accession>A0A1J4J5N4</accession>
<evidence type="ECO:0000313" key="3">
    <source>
        <dbReference type="EMBL" id="OHS94546.1"/>
    </source>
</evidence>
<dbReference type="GO" id="GO:0005524">
    <property type="term" value="F:ATP binding"/>
    <property type="evidence" value="ECO:0007669"/>
    <property type="project" value="InterPro"/>
</dbReference>
<dbReference type="SUPFAM" id="SSF56112">
    <property type="entry name" value="Protein kinase-like (PK-like)"/>
    <property type="match status" value="1"/>
</dbReference>
<dbReference type="Proteomes" id="UP000179807">
    <property type="component" value="Unassembled WGS sequence"/>
</dbReference>